<reference evidence="2 3" key="1">
    <citation type="submission" date="2016-10" db="EMBL/GenBank/DDBJ databases">
        <authorList>
            <person name="de Groot N.N."/>
        </authorList>
    </citation>
    <scope>NUCLEOTIDE SEQUENCE [LARGE SCALE GENOMIC DNA]</scope>
    <source>
        <strain evidence="2 3">DSM 22126</strain>
    </source>
</reference>
<dbReference type="STRING" id="545619.SAMN04489860_1914"/>
<protein>
    <submittedName>
        <fullName evidence="2">Uncharacterized protein</fullName>
    </submittedName>
</protein>
<proteinExistence type="predicted"/>
<gene>
    <name evidence="2" type="ORF">SAMN04489860_1914</name>
</gene>
<evidence type="ECO:0000313" key="3">
    <source>
        <dbReference type="Proteomes" id="UP000185663"/>
    </source>
</evidence>
<evidence type="ECO:0000313" key="2">
    <source>
        <dbReference type="EMBL" id="SDS60134.1"/>
    </source>
</evidence>
<accession>A0A1H1TIX0</accession>
<feature type="region of interest" description="Disordered" evidence="1">
    <location>
        <begin position="34"/>
        <end position="67"/>
    </location>
</feature>
<keyword evidence="3" id="KW-1185">Reference proteome</keyword>
<dbReference type="AlphaFoldDB" id="A0A1H1TIX0"/>
<sequence length="67" mass="6840">MQAAIEAEAIGHVPTVGEPLVRVEARTVVMAVKDATETDPAPVRPVGTREPGPTPPGGTTVTGLAIR</sequence>
<dbReference type="Proteomes" id="UP000185663">
    <property type="component" value="Chromosome I"/>
</dbReference>
<name>A0A1H1TIX0_9CELL</name>
<evidence type="ECO:0000256" key="1">
    <source>
        <dbReference type="SAM" id="MobiDB-lite"/>
    </source>
</evidence>
<feature type="compositionally biased region" description="Low complexity" evidence="1">
    <location>
        <begin position="44"/>
        <end position="67"/>
    </location>
</feature>
<organism evidence="2 3">
    <name type="scientific">Paraoerskovia marina</name>
    <dbReference type="NCBI Taxonomy" id="545619"/>
    <lineage>
        <taxon>Bacteria</taxon>
        <taxon>Bacillati</taxon>
        <taxon>Actinomycetota</taxon>
        <taxon>Actinomycetes</taxon>
        <taxon>Micrococcales</taxon>
        <taxon>Cellulomonadaceae</taxon>
        <taxon>Paraoerskovia</taxon>
    </lineage>
</organism>
<dbReference type="EMBL" id="LT629776">
    <property type="protein sequence ID" value="SDS60134.1"/>
    <property type="molecule type" value="Genomic_DNA"/>
</dbReference>